<feature type="region of interest" description="Disordered" evidence="1">
    <location>
        <begin position="174"/>
        <end position="195"/>
    </location>
</feature>
<proteinExistence type="predicted"/>
<evidence type="ECO:0000313" key="3">
    <source>
        <dbReference type="Proteomes" id="UP001589793"/>
    </source>
</evidence>
<sequence length="195" mass="21755">MTQLILMVGHVGAGKTTRATRLARDTGAVRLTPDEWMGPLFRHHDPEGMRDVLEGRLVWTALEMLRAGTDVILDFGFWGRDERAALAWAAGRLGARVRTEHVDVDRETQSRQVARRWEETPEQTWEVTQADLDRWRTMLQEPDAAELSGIYSEPQPAEGWAAWISRRWPSSAARTSAGDVFPGPGVVSAEDPPGA</sequence>
<dbReference type="Proteomes" id="UP001589793">
    <property type="component" value="Unassembled WGS sequence"/>
</dbReference>
<dbReference type="SUPFAM" id="SSF52540">
    <property type="entry name" value="P-loop containing nucleoside triphosphate hydrolases"/>
    <property type="match status" value="1"/>
</dbReference>
<keyword evidence="3" id="KW-1185">Reference proteome</keyword>
<dbReference type="InterPro" id="IPR027417">
    <property type="entry name" value="P-loop_NTPase"/>
</dbReference>
<dbReference type="Gene3D" id="3.40.50.300">
    <property type="entry name" value="P-loop containing nucleotide triphosphate hydrolases"/>
    <property type="match status" value="1"/>
</dbReference>
<reference evidence="2 3" key="1">
    <citation type="submission" date="2024-09" db="EMBL/GenBank/DDBJ databases">
        <authorList>
            <person name="Sun Q."/>
            <person name="Mori K."/>
        </authorList>
    </citation>
    <scope>NUCLEOTIDE SEQUENCE [LARGE SCALE GENOMIC DNA]</scope>
    <source>
        <strain evidence="2 3">CICC 10874</strain>
    </source>
</reference>
<accession>A0ABV6RF57</accession>
<gene>
    <name evidence="2" type="ORF">ACFFF6_13605</name>
</gene>
<name>A0ABV6RF57_9MICO</name>
<organism evidence="2 3">
    <name type="scientific">Brachybacterium hainanense</name>
    <dbReference type="NCBI Taxonomy" id="1541174"/>
    <lineage>
        <taxon>Bacteria</taxon>
        <taxon>Bacillati</taxon>
        <taxon>Actinomycetota</taxon>
        <taxon>Actinomycetes</taxon>
        <taxon>Micrococcales</taxon>
        <taxon>Dermabacteraceae</taxon>
        <taxon>Brachybacterium</taxon>
    </lineage>
</organism>
<evidence type="ECO:0000256" key="1">
    <source>
        <dbReference type="SAM" id="MobiDB-lite"/>
    </source>
</evidence>
<protein>
    <submittedName>
        <fullName evidence="2">AAA family ATPase</fullName>
    </submittedName>
</protein>
<comment type="caution">
    <text evidence="2">The sequence shown here is derived from an EMBL/GenBank/DDBJ whole genome shotgun (WGS) entry which is preliminary data.</text>
</comment>
<evidence type="ECO:0000313" key="2">
    <source>
        <dbReference type="EMBL" id="MFC0674997.1"/>
    </source>
</evidence>
<dbReference type="EMBL" id="JBHLSV010000017">
    <property type="protein sequence ID" value="MFC0674997.1"/>
    <property type="molecule type" value="Genomic_DNA"/>
</dbReference>
<dbReference type="RefSeq" id="WP_376981608.1">
    <property type="nucleotide sequence ID" value="NZ_JBHLSV010000017.1"/>
</dbReference>
<dbReference type="Pfam" id="PF13671">
    <property type="entry name" value="AAA_33"/>
    <property type="match status" value="1"/>
</dbReference>